<feature type="transmembrane region" description="Helical" evidence="2">
    <location>
        <begin position="40"/>
        <end position="59"/>
    </location>
</feature>
<protein>
    <submittedName>
        <fullName evidence="3">Uncharacterized protein</fullName>
    </submittedName>
</protein>
<feature type="region of interest" description="Disordered" evidence="1">
    <location>
        <begin position="209"/>
        <end position="247"/>
    </location>
</feature>
<feature type="region of interest" description="Disordered" evidence="1">
    <location>
        <begin position="355"/>
        <end position="449"/>
    </location>
</feature>
<gene>
    <name evidence="3" type="ORF">MAM1_0067c04023</name>
</gene>
<evidence type="ECO:0000256" key="1">
    <source>
        <dbReference type="SAM" id="MobiDB-lite"/>
    </source>
</evidence>
<dbReference type="EMBL" id="DF836356">
    <property type="protein sequence ID" value="GAN04562.1"/>
    <property type="molecule type" value="Genomic_DNA"/>
</dbReference>
<dbReference type="AlphaFoldDB" id="A0A0C9MMY9"/>
<organism evidence="3">
    <name type="scientific">Mucor ambiguus</name>
    <dbReference type="NCBI Taxonomy" id="91626"/>
    <lineage>
        <taxon>Eukaryota</taxon>
        <taxon>Fungi</taxon>
        <taxon>Fungi incertae sedis</taxon>
        <taxon>Mucoromycota</taxon>
        <taxon>Mucoromycotina</taxon>
        <taxon>Mucoromycetes</taxon>
        <taxon>Mucorales</taxon>
        <taxon>Mucorineae</taxon>
        <taxon>Mucoraceae</taxon>
        <taxon>Mucor</taxon>
    </lineage>
</organism>
<keyword evidence="2" id="KW-0472">Membrane</keyword>
<feature type="transmembrane region" description="Helical" evidence="2">
    <location>
        <begin position="71"/>
        <end position="96"/>
    </location>
</feature>
<keyword evidence="2" id="KW-1133">Transmembrane helix</keyword>
<dbReference type="OrthoDB" id="2281490at2759"/>
<feature type="compositionally biased region" description="Low complexity" evidence="1">
    <location>
        <begin position="225"/>
        <end position="238"/>
    </location>
</feature>
<evidence type="ECO:0000313" key="4">
    <source>
        <dbReference type="Proteomes" id="UP000053815"/>
    </source>
</evidence>
<reference evidence="3" key="1">
    <citation type="submission" date="2014-09" db="EMBL/GenBank/DDBJ databases">
        <title>Draft genome sequence of an oleaginous Mucoromycotina fungus Mucor ambiguus NBRC6742.</title>
        <authorList>
            <person name="Takeda I."/>
            <person name="Yamane N."/>
            <person name="Morita T."/>
            <person name="Tamano K."/>
            <person name="Machida M."/>
            <person name="Baker S."/>
            <person name="Koike H."/>
        </authorList>
    </citation>
    <scope>NUCLEOTIDE SEQUENCE</scope>
    <source>
        <strain evidence="3">NBRC 6742</strain>
    </source>
</reference>
<accession>A0A0C9MMY9</accession>
<name>A0A0C9MMY9_9FUNG</name>
<feature type="region of interest" description="Disordered" evidence="1">
    <location>
        <begin position="265"/>
        <end position="284"/>
    </location>
</feature>
<feature type="transmembrane region" description="Helical" evidence="2">
    <location>
        <begin position="146"/>
        <end position="166"/>
    </location>
</feature>
<keyword evidence="2" id="KW-0812">Transmembrane</keyword>
<evidence type="ECO:0000313" key="3">
    <source>
        <dbReference type="EMBL" id="GAN04562.1"/>
    </source>
</evidence>
<sequence length="449" mass="50905">MLDHATVNGKASKRMNASNISLMHVNYTLDFINSMRMGDFYAYLTFIGIISVWSLYGLVCTLMGSLGGVTVYMIGLIVGIVAAMIVGFIHIMLLFINYRPVLMNSCLQRDPSRLFWWSLGFEDTNEMKQIYANCQSQWATFATERIASYVLYSILSSVCAFFVVSYQRQMVDRDRQAKGIITSHSASGWSDDEDDGYSEKRKLRGQSITYHDASFPSSPNEKPKAASTTSSTNTASSTPENGTASVLSADMYQQRQRLFDEIAKRKKAKKSLNRKSITSNPNRNSVLVVHPLDLSQDPESYTPPPMPPVEHDKEETSWNRYNEEEGMIREDEEAIERQKRLNALSAERMEYEMYRSDEASSTASSVVHKPSEQNDADDEGHMGSDAAFAKKSHRKRPTSGRWSQVYADNNVYKPLATLNQANEEEEEQEEDHENQQLMDPESQELLNNK</sequence>
<dbReference type="Proteomes" id="UP000053815">
    <property type="component" value="Unassembled WGS sequence"/>
</dbReference>
<feature type="compositionally biased region" description="Acidic residues" evidence="1">
    <location>
        <begin position="422"/>
        <end position="432"/>
    </location>
</feature>
<feature type="region of interest" description="Disordered" evidence="1">
    <location>
        <begin position="294"/>
        <end position="316"/>
    </location>
</feature>
<keyword evidence="4" id="KW-1185">Reference proteome</keyword>
<proteinExistence type="predicted"/>
<evidence type="ECO:0000256" key="2">
    <source>
        <dbReference type="SAM" id="Phobius"/>
    </source>
</evidence>